<protein>
    <submittedName>
        <fullName evidence="6">Segregation and condensation protein B</fullName>
    </submittedName>
</protein>
<evidence type="ECO:0000256" key="3">
    <source>
        <dbReference type="ARBA" id="ARBA00022829"/>
    </source>
</evidence>
<dbReference type="InterPro" id="IPR005234">
    <property type="entry name" value="ScpB_csome_segregation"/>
</dbReference>
<keyword evidence="1" id="KW-0963">Cytoplasm</keyword>
<keyword evidence="7" id="KW-1185">Reference proteome</keyword>
<evidence type="ECO:0000256" key="1">
    <source>
        <dbReference type="ARBA" id="ARBA00022490"/>
    </source>
</evidence>
<dbReference type="Pfam" id="PF04079">
    <property type="entry name" value="SMC_ScpB"/>
    <property type="match status" value="1"/>
</dbReference>
<evidence type="ECO:0000313" key="6">
    <source>
        <dbReference type="EMBL" id="VDN46134.1"/>
    </source>
</evidence>
<sequence>MNFSKTEAAIEAILFSMGEAVPTRKIAEAIELSVDDVYQVLLNMKDKYDEHERGVMLLEIDESFQMCTKRDYYEQVKKVNFKLKEFILTDVLIETLSIVAYKQPVTRAQIEAVRGVNSNHAVNKLIEYNLVCEVGRLEVPGKPILFGTTKDFLRGFGLQSVKELPELGAEALSHLKEEVEQEMQLTLPQDESTDEDQPIRFEEEPVDGKMTDLDEEPDTVVEMEEEQEEEQNRVVDLDNLVLIVDES</sequence>
<gene>
    <name evidence="6" type="primary">scpB</name>
    <name evidence="6" type="ORF">PATL70BA_0288</name>
</gene>
<dbReference type="RefSeq" id="WP_125135696.1">
    <property type="nucleotide sequence ID" value="NZ_LR130778.1"/>
</dbReference>
<feature type="compositionally biased region" description="Basic and acidic residues" evidence="5">
    <location>
        <begin position="197"/>
        <end position="212"/>
    </location>
</feature>
<dbReference type="AlphaFoldDB" id="A0A3P7NSH1"/>
<dbReference type="InterPro" id="IPR036390">
    <property type="entry name" value="WH_DNA-bd_sf"/>
</dbReference>
<dbReference type="GO" id="GO:0051304">
    <property type="term" value="P:chromosome separation"/>
    <property type="evidence" value="ECO:0007669"/>
    <property type="project" value="InterPro"/>
</dbReference>
<evidence type="ECO:0000313" key="7">
    <source>
        <dbReference type="Proteomes" id="UP000279029"/>
    </source>
</evidence>
<accession>A0A3P7NSH1</accession>
<reference evidence="6 7" key="1">
    <citation type="submission" date="2018-09" db="EMBL/GenBank/DDBJ databases">
        <authorList>
            <person name="Postec A."/>
        </authorList>
    </citation>
    <scope>NUCLEOTIDE SEQUENCE [LARGE SCALE GENOMIC DNA]</scope>
    <source>
        <strain evidence="6">70B-A</strain>
    </source>
</reference>
<dbReference type="Proteomes" id="UP000279029">
    <property type="component" value="Chromosome"/>
</dbReference>
<dbReference type="EMBL" id="LR130778">
    <property type="protein sequence ID" value="VDN46134.1"/>
    <property type="molecule type" value="Genomic_DNA"/>
</dbReference>
<proteinExistence type="predicted"/>
<dbReference type="InterPro" id="IPR036388">
    <property type="entry name" value="WH-like_DNA-bd_sf"/>
</dbReference>
<dbReference type="PANTHER" id="PTHR34298">
    <property type="entry name" value="SEGREGATION AND CONDENSATION PROTEIN B"/>
    <property type="match status" value="1"/>
</dbReference>
<dbReference type="Gene3D" id="1.10.10.10">
    <property type="entry name" value="Winged helix-like DNA-binding domain superfamily/Winged helix DNA-binding domain"/>
    <property type="match status" value="2"/>
</dbReference>
<feature type="region of interest" description="Disordered" evidence="5">
    <location>
        <begin position="187"/>
        <end position="232"/>
    </location>
</feature>
<feature type="compositionally biased region" description="Acidic residues" evidence="5">
    <location>
        <begin position="213"/>
        <end position="229"/>
    </location>
</feature>
<dbReference type="OrthoDB" id="9806226at2"/>
<organism evidence="6 7">
    <name type="scientific">Petrocella atlantisensis</name>
    <dbReference type="NCBI Taxonomy" id="2173034"/>
    <lineage>
        <taxon>Bacteria</taxon>
        <taxon>Bacillati</taxon>
        <taxon>Bacillota</taxon>
        <taxon>Clostridia</taxon>
        <taxon>Lachnospirales</taxon>
        <taxon>Vallitaleaceae</taxon>
        <taxon>Petrocella</taxon>
    </lineage>
</organism>
<dbReference type="KEGG" id="cbar:PATL70BA_0288"/>
<keyword evidence="2" id="KW-0132">Cell division</keyword>
<dbReference type="SUPFAM" id="SSF46785">
    <property type="entry name" value="Winged helix' DNA-binding domain"/>
    <property type="match status" value="2"/>
</dbReference>
<keyword evidence="4" id="KW-0131">Cell cycle</keyword>
<dbReference type="GO" id="GO:0051301">
    <property type="term" value="P:cell division"/>
    <property type="evidence" value="ECO:0007669"/>
    <property type="project" value="UniProtKB-KW"/>
</dbReference>
<keyword evidence="3" id="KW-0159">Chromosome partition</keyword>
<name>A0A3P7NSH1_9FIRM</name>
<evidence type="ECO:0000256" key="2">
    <source>
        <dbReference type="ARBA" id="ARBA00022618"/>
    </source>
</evidence>
<dbReference type="PANTHER" id="PTHR34298:SF2">
    <property type="entry name" value="SEGREGATION AND CONDENSATION PROTEIN B"/>
    <property type="match status" value="1"/>
</dbReference>
<evidence type="ECO:0000256" key="4">
    <source>
        <dbReference type="ARBA" id="ARBA00023306"/>
    </source>
</evidence>
<dbReference type="NCBIfam" id="TIGR00281">
    <property type="entry name" value="SMC-Scp complex subunit ScpB"/>
    <property type="match status" value="1"/>
</dbReference>
<evidence type="ECO:0000256" key="5">
    <source>
        <dbReference type="SAM" id="MobiDB-lite"/>
    </source>
</evidence>